<dbReference type="EMBL" id="OCNH01000002">
    <property type="protein sequence ID" value="SOD90415.1"/>
    <property type="molecule type" value="Genomic_DNA"/>
</dbReference>
<evidence type="ECO:0000313" key="2">
    <source>
        <dbReference type="Proteomes" id="UP000219452"/>
    </source>
</evidence>
<evidence type="ECO:0000313" key="1">
    <source>
        <dbReference type="EMBL" id="SOD90415.1"/>
    </source>
</evidence>
<sequence>MIIAPLLLLLAQVLLVQFEFFFPNNLKRLTNYLLK</sequence>
<keyword evidence="2" id="KW-1185">Reference proteome</keyword>
<proteinExistence type="predicted"/>
<gene>
    <name evidence="1" type="ORF">SAMN06269250_3413</name>
</gene>
<organism evidence="1 2">
    <name type="scientific">Spirosoma fluviale</name>
    <dbReference type="NCBI Taxonomy" id="1597977"/>
    <lineage>
        <taxon>Bacteria</taxon>
        <taxon>Pseudomonadati</taxon>
        <taxon>Bacteroidota</taxon>
        <taxon>Cytophagia</taxon>
        <taxon>Cytophagales</taxon>
        <taxon>Cytophagaceae</taxon>
        <taxon>Spirosoma</taxon>
    </lineage>
</organism>
<name>A0A286G4G8_9BACT</name>
<accession>A0A286G4G8</accession>
<reference evidence="2" key="1">
    <citation type="submission" date="2017-09" db="EMBL/GenBank/DDBJ databases">
        <authorList>
            <person name="Varghese N."/>
            <person name="Submissions S."/>
        </authorList>
    </citation>
    <scope>NUCLEOTIDE SEQUENCE [LARGE SCALE GENOMIC DNA]</scope>
    <source>
        <strain evidence="2">DSM 29961</strain>
    </source>
</reference>
<protein>
    <submittedName>
        <fullName evidence="1">Uncharacterized protein</fullName>
    </submittedName>
</protein>
<dbReference type="Proteomes" id="UP000219452">
    <property type="component" value="Unassembled WGS sequence"/>
</dbReference>
<dbReference type="AlphaFoldDB" id="A0A286G4G8"/>